<evidence type="ECO:0000256" key="1">
    <source>
        <dbReference type="SAM" id="Coils"/>
    </source>
</evidence>
<feature type="coiled-coil region" evidence="1">
    <location>
        <begin position="57"/>
        <end position="84"/>
    </location>
</feature>
<dbReference type="AlphaFoldDB" id="A0A8K0GMQ9"/>
<gene>
    <name evidence="3" type="ORF">ILUMI_02894</name>
</gene>
<comment type="caution">
    <text evidence="3">The sequence shown here is derived from an EMBL/GenBank/DDBJ whole genome shotgun (WGS) entry which is preliminary data.</text>
</comment>
<dbReference type="OrthoDB" id="6777852at2759"/>
<sequence>MGKKQRRKFDNTLRASESRKTKDATINKRRKIKIKVAKEELRSVINTQKLKSNDCKRRYQEKIREEIEEQKHELESENIEQLWQLFKKICLKAAEEVCRIKVLSNTRKQTPWWSEEIRCLRKVQITEKSGERVYKAAKNYVLERIRQENGSRLQGKPEVILQTIDEYEKNAETIGHRY</sequence>
<evidence type="ECO:0000256" key="2">
    <source>
        <dbReference type="SAM" id="MobiDB-lite"/>
    </source>
</evidence>
<evidence type="ECO:0000313" key="3">
    <source>
        <dbReference type="EMBL" id="KAF2903283.1"/>
    </source>
</evidence>
<reference evidence="3" key="1">
    <citation type="submission" date="2019-08" db="EMBL/GenBank/DDBJ databases">
        <title>The genome of the North American firefly Photinus pyralis.</title>
        <authorList>
            <consortium name="Photinus pyralis genome working group"/>
            <person name="Fallon T.R."/>
            <person name="Sander Lower S.E."/>
            <person name="Weng J.-K."/>
        </authorList>
    </citation>
    <scope>NUCLEOTIDE SEQUENCE</scope>
    <source>
        <strain evidence="3">TRF0915ILg1</strain>
        <tissue evidence="3">Whole body</tissue>
    </source>
</reference>
<name>A0A8K0GMQ9_IGNLU</name>
<accession>A0A8K0GMQ9</accession>
<keyword evidence="1" id="KW-0175">Coiled coil</keyword>
<organism evidence="3 4">
    <name type="scientific">Ignelater luminosus</name>
    <name type="common">Cucubano</name>
    <name type="synonym">Pyrophorus luminosus</name>
    <dbReference type="NCBI Taxonomy" id="2038154"/>
    <lineage>
        <taxon>Eukaryota</taxon>
        <taxon>Metazoa</taxon>
        <taxon>Ecdysozoa</taxon>
        <taxon>Arthropoda</taxon>
        <taxon>Hexapoda</taxon>
        <taxon>Insecta</taxon>
        <taxon>Pterygota</taxon>
        <taxon>Neoptera</taxon>
        <taxon>Endopterygota</taxon>
        <taxon>Coleoptera</taxon>
        <taxon>Polyphaga</taxon>
        <taxon>Elateriformia</taxon>
        <taxon>Elateroidea</taxon>
        <taxon>Elateridae</taxon>
        <taxon>Agrypninae</taxon>
        <taxon>Pyrophorini</taxon>
        <taxon>Ignelater</taxon>
    </lineage>
</organism>
<feature type="region of interest" description="Disordered" evidence="2">
    <location>
        <begin position="1"/>
        <end position="26"/>
    </location>
</feature>
<dbReference type="EMBL" id="VTPC01001064">
    <property type="protein sequence ID" value="KAF2903283.1"/>
    <property type="molecule type" value="Genomic_DNA"/>
</dbReference>
<dbReference type="Proteomes" id="UP000801492">
    <property type="component" value="Unassembled WGS sequence"/>
</dbReference>
<evidence type="ECO:0000313" key="4">
    <source>
        <dbReference type="Proteomes" id="UP000801492"/>
    </source>
</evidence>
<keyword evidence="4" id="KW-1185">Reference proteome</keyword>
<feature type="compositionally biased region" description="Basic and acidic residues" evidence="2">
    <location>
        <begin position="8"/>
        <end position="26"/>
    </location>
</feature>
<proteinExistence type="predicted"/>
<protein>
    <submittedName>
        <fullName evidence="3">Uncharacterized protein</fullName>
    </submittedName>
</protein>